<evidence type="ECO:0000259" key="2">
    <source>
        <dbReference type="Pfam" id="PF09413"/>
    </source>
</evidence>
<accession>A0A5P1R7N4</accession>
<dbReference type="Proteomes" id="UP000324760">
    <property type="component" value="Chromosome"/>
</dbReference>
<dbReference type="Pfam" id="PF09413">
    <property type="entry name" value="DUF2007"/>
    <property type="match status" value="1"/>
</dbReference>
<gene>
    <name evidence="3" type="ORF">F0U83_00480</name>
</gene>
<name>A0A5P1R7N4_9GAMM</name>
<dbReference type="InterPro" id="IPR011322">
    <property type="entry name" value="N-reg_PII-like_a/b"/>
</dbReference>
<keyword evidence="1" id="KW-0812">Transmembrane</keyword>
<evidence type="ECO:0000313" key="3">
    <source>
        <dbReference type="EMBL" id="QEQ95296.1"/>
    </source>
</evidence>
<keyword evidence="1" id="KW-1133">Transmembrane helix</keyword>
<keyword evidence="4" id="KW-1185">Reference proteome</keyword>
<dbReference type="AlphaFoldDB" id="A0A5P1R7N4"/>
<proteinExistence type="predicted"/>
<dbReference type="EMBL" id="CP043869">
    <property type="protein sequence ID" value="QEQ95296.1"/>
    <property type="molecule type" value="Genomic_DNA"/>
</dbReference>
<dbReference type="SUPFAM" id="SSF54913">
    <property type="entry name" value="GlnB-like"/>
    <property type="match status" value="1"/>
</dbReference>
<sequence length="134" mass="14631">MVVVARFSFPYEAHIAKANLASAGIESFIADEHTVNAQWLYSDALGGVRLMVAEEDANQASEILGEDFSQCFENADDAVEGHIDVCPHCGSSDIAAYTKGKRSAFLVFILLGFPLFFYQQGYMCNQCGAFSKTL</sequence>
<evidence type="ECO:0000256" key="1">
    <source>
        <dbReference type="SAM" id="Phobius"/>
    </source>
</evidence>
<dbReference type="OrthoDB" id="8480302at2"/>
<keyword evidence="1" id="KW-0472">Membrane</keyword>
<reference evidence="3 4" key="1">
    <citation type="journal article" date="2019" name="Biochem. Eng. J.">
        <title>Metabolic engineering of the marine bacteria Neptunomonas concharum for the production of acetoin and meso-2,3-butanediol from acetate.</title>
        <authorList>
            <person name="Li W."/>
            <person name="Pu N."/>
            <person name="Liu C.-X."/>
            <person name="Yuan Q.-P."/>
            <person name="Li Z.-J."/>
        </authorList>
    </citation>
    <scope>NUCLEOTIDE SEQUENCE [LARGE SCALE GENOMIC DNA]</scope>
    <source>
        <strain evidence="3 4">JCM17730</strain>
    </source>
</reference>
<dbReference type="InterPro" id="IPR018551">
    <property type="entry name" value="DUF2007"/>
</dbReference>
<organism evidence="3 4">
    <name type="scientific">Neptunomonas concharum</name>
    <dbReference type="NCBI Taxonomy" id="1031538"/>
    <lineage>
        <taxon>Bacteria</taxon>
        <taxon>Pseudomonadati</taxon>
        <taxon>Pseudomonadota</taxon>
        <taxon>Gammaproteobacteria</taxon>
        <taxon>Oceanospirillales</taxon>
        <taxon>Oceanospirillaceae</taxon>
        <taxon>Neptunomonas</taxon>
    </lineage>
</organism>
<dbReference type="RefSeq" id="WP_138985999.1">
    <property type="nucleotide sequence ID" value="NZ_CP043869.1"/>
</dbReference>
<feature type="domain" description="DUF2007" evidence="2">
    <location>
        <begin position="1"/>
        <end position="65"/>
    </location>
</feature>
<evidence type="ECO:0000313" key="4">
    <source>
        <dbReference type="Proteomes" id="UP000324760"/>
    </source>
</evidence>
<dbReference type="Gene3D" id="3.30.70.790">
    <property type="entry name" value="UreE, C-terminal domain"/>
    <property type="match status" value="1"/>
</dbReference>
<feature type="transmembrane region" description="Helical" evidence="1">
    <location>
        <begin position="104"/>
        <end position="123"/>
    </location>
</feature>
<protein>
    <submittedName>
        <fullName evidence="3">DUF2007 domain-containing protein</fullName>
    </submittedName>
</protein>
<dbReference type="KEGG" id="ncu:F0U83_00480"/>